<evidence type="ECO:0000313" key="1">
    <source>
        <dbReference type="EMBL" id="KZV90470.1"/>
    </source>
</evidence>
<reference evidence="1 2" key="1">
    <citation type="journal article" date="2016" name="Mol. Biol. Evol.">
        <title>Comparative Genomics of Early-Diverging Mushroom-Forming Fungi Provides Insights into the Origins of Lignocellulose Decay Capabilities.</title>
        <authorList>
            <person name="Nagy L.G."/>
            <person name="Riley R."/>
            <person name="Tritt A."/>
            <person name="Adam C."/>
            <person name="Daum C."/>
            <person name="Floudas D."/>
            <person name="Sun H."/>
            <person name="Yadav J.S."/>
            <person name="Pangilinan J."/>
            <person name="Larsson K.H."/>
            <person name="Matsuura K."/>
            <person name="Barry K."/>
            <person name="Labutti K."/>
            <person name="Kuo R."/>
            <person name="Ohm R.A."/>
            <person name="Bhattacharya S.S."/>
            <person name="Shirouzu T."/>
            <person name="Yoshinaga Y."/>
            <person name="Martin F.M."/>
            <person name="Grigoriev I.V."/>
            <person name="Hibbett D.S."/>
        </authorList>
    </citation>
    <scope>NUCLEOTIDE SEQUENCE [LARGE SCALE GENOMIC DNA]</scope>
    <source>
        <strain evidence="1 2">HHB12029</strain>
    </source>
</reference>
<evidence type="ECO:0000313" key="2">
    <source>
        <dbReference type="Proteomes" id="UP000077266"/>
    </source>
</evidence>
<dbReference type="InParanoid" id="A0A165GG74"/>
<dbReference type="EMBL" id="KV426048">
    <property type="protein sequence ID" value="KZV90470.1"/>
    <property type="molecule type" value="Genomic_DNA"/>
</dbReference>
<accession>A0A165GG74</accession>
<proteinExistence type="predicted"/>
<organism evidence="1 2">
    <name type="scientific">Exidia glandulosa HHB12029</name>
    <dbReference type="NCBI Taxonomy" id="1314781"/>
    <lineage>
        <taxon>Eukaryota</taxon>
        <taxon>Fungi</taxon>
        <taxon>Dikarya</taxon>
        <taxon>Basidiomycota</taxon>
        <taxon>Agaricomycotina</taxon>
        <taxon>Agaricomycetes</taxon>
        <taxon>Auriculariales</taxon>
        <taxon>Exidiaceae</taxon>
        <taxon>Exidia</taxon>
    </lineage>
</organism>
<keyword evidence="2" id="KW-1185">Reference proteome</keyword>
<name>A0A165GG74_EXIGL</name>
<dbReference type="AlphaFoldDB" id="A0A165GG74"/>
<gene>
    <name evidence="1" type="ORF">EXIGLDRAFT_770797</name>
</gene>
<protein>
    <submittedName>
        <fullName evidence="1">Uncharacterized protein</fullName>
    </submittedName>
</protein>
<dbReference type="Proteomes" id="UP000077266">
    <property type="component" value="Unassembled WGS sequence"/>
</dbReference>
<sequence>MSPLPRVGSIVLVPVSIQDTIRRLVAISSLTTYDRLGLATERYSHLRVRRTNISRPCVLTDVSPESFNVVPLATFKGKPIVDLPPLIKFFAEPFGKEIDWRHKEGRTCYAFTSLVPLCAAAFTARETGAVVPSTLLAALTNLCKTREEEFRRLSAADRMALVASAGAH</sequence>